<evidence type="ECO:0000256" key="3">
    <source>
        <dbReference type="ARBA" id="ARBA00022525"/>
    </source>
</evidence>
<name>A0A8S1HS89_9PELO</name>
<dbReference type="InterPro" id="IPR022353">
    <property type="entry name" value="Insulin_CS"/>
</dbReference>
<keyword evidence="6" id="KW-0175">Coiled coil</keyword>
<dbReference type="GO" id="GO:0005576">
    <property type="term" value="C:extracellular region"/>
    <property type="evidence" value="ECO:0007669"/>
    <property type="project" value="UniProtKB-SubCell"/>
</dbReference>
<evidence type="ECO:0000256" key="4">
    <source>
        <dbReference type="ARBA" id="ARBA00022729"/>
    </source>
</evidence>
<keyword evidence="9" id="KW-1185">Reference proteome</keyword>
<dbReference type="Gene3D" id="1.10.100.10">
    <property type="entry name" value="Insulin-like"/>
    <property type="match status" value="1"/>
</dbReference>
<dbReference type="OrthoDB" id="10019596at2759"/>
<dbReference type="SUPFAM" id="SSF56994">
    <property type="entry name" value="Insulin-like"/>
    <property type="match status" value="1"/>
</dbReference>
<dbReference type="InterPro" id="IPR036438">
    <property type="entry name" value="Insulin-like_sf"/>
</dbReference>
<reference evidence="8" key="1">
    <citation type="submission" date="2020-10" db="EMBL/GenBank/DDBJ databases">
        <authorList>
            <person name="Kikuchi T."/>
        </authorList>
    </citation>
    <scope>NUCLEOTIDE SEQUENCE</scope>
    <source>
        <strain evidence="8">NKZ352</strain>
    </source>
</reference>
<dbReference type="Proteomes" id="UP000835052">
    <property type="component" value="Unassembled WGS sequence"/>
</dbReference>
<dbReference type="Pfam" id="PF03488">
    <property type="entry name" value="Ins_beta"/>
    <property type="match status" value="1"/>
</dbReference>
<comment type="similarity">
    <text evidence="2">Belongs to the insulin family.</text>
</comment>
<comment type="caution">
    <text evidence="8">The sequence shown here is derived from an EMBL/GenBank/DDBJ whole genome shotgun (WGS) entry which is preliminary data.</text>
</comment>
<gene>
    <name evidence="8" type="ORF">CAUJ_LOCUS14883</name>
</gene>
<feature type="signal peptide" evidence="7">
    <location>
        <begin position="1"/>
        <end position="21"/>
    </location>
</feature>
<dbReference type="GO" id="GO:0005179">
    <property type="term" value="F:hormone activity"/>
    <property type="evidence" value="ECO:0007669"/>
    <property type="project" value="InterPro"/>
</dbReference>
<evidence type="ECO:0000256" key="5">
    <source>
        <dbReference type="ARBA" id="ARBA00023157"/>
    </source>
</evidence>
<dbReference type="InterPro" id="IPR003235">
    <property type="entry name" value="Nem_insulin-like_b-type"/>
</dbReference>
<dbReference type="PROSITE" id="PS00262">
    <property type="entry name" value="INSULIN"/>
    <property type="match status" value="1"/>
</dbReference>
<evidence type="ECO:0000313" key="9">
    <source>
        <dbReference type="Proteomes" id="UP000835052"/>
    </source>
</evidence>
<proteinExistence type="inferred from homology"/>
<evidence type="ECO:0008006" key="10">
    <source>
        <dbReference type="Google" id="ProtNLM"/>
    </source>
</evidence>
<dbReference type="EMBL" id="CAJGYM010000147">
    <property type="protein sequence ID" value="CAD6198978.1"/>
    <property type="molecule type" value="Genomic_DNA"/>
</dbReference>
<accession>A0A8S1HS89</accession>
<sequence length="144" mass="16444">MPSVLIYLITVFALYVISCEAFARTRLPRELQLLEERLERLEREEELVLDELQHRVQAAEMLPEERDFYDVISRARRTPEAKTRVCGIKIKEALNKACPQGCSALRSPFKRKRDSNGDSVGVATKCCVSKCSMADMKEMCCPSK</sequence>
<evidence type="ECO:0000256" key="7">
    <source>
        <dbReference type="SAM" id="SignalP"/>
    </source>
</evidence>
<comment type="subcellular location">
    <subcellularLocation>
        <location evidence="1">Secreted</location>
    </subcellularLocation>
</comment>
<organism evidence="8 9">
    <name type="scientific">Caenorhabditis auriculariae</name>
    <dbReference type="NCBI Taxonomy" id="2777116"/>
    <lineage>
        <taxon>Eukaryota</taxon>
        <taxon>Metazoa</taxon>
        <taxon>Ecdysozoa</taxon>
        <taxon>Nematoda</taxon>
        <taxon>Chromadorea</taxon>
        <taxon>Rhabditida</taxon>
        <taxon>Rhabditina</taxon>
        <taxon>Rhabditomorpha</taxon>
        <taxon>Rhabditoidea</taxon>
        <taxon>Rhabditidae</taxon>
        <taxon>Peloderinae</taxon>
        <taxon>Caenorhabditis</taxon>
    </lineage>
</organism>
<keyword evidence="5" id="KW-1015">Disulfide bond</keyword>
<feature type="chain" id="PRO_5035931294" description="Insulin-like domain-containing protein" evidence="7">
    <location>
        <begin position="22"/>
        <end position="144"/>
    </location>
</feature>
<keyword evidence="3" id="KW-0964">Secreted</keyword>
<evidence type="ECO:0000313" key="8">
    <source>
        <dbReference type="EMBL" id="CAD6198978.1"/>
    </source>
</evidence>
<evidence type="ECO:0000256" key="6">
    <source>
        <dbReference type="SAM" id="Coils"/>
    </source>
</evidence>
<evidence type="ECO:0000256" key="2">
    <source>
        <dbReference type="ARBA" id="ARBA00009034"/>
    </source>
</evidence>
<keyword evidence="4 7" id="KW-0732">Signal</keyword>
<dbReference type="AlphaFoldDB" id="A0A8S1HS89"/>
<evidence type="ECO:0000256" key="1">
    <source>
        <dbReference type="ARBA" id="ARBA00004613"/>
    </source>
</evidence>
<feature type="coiled-coil region" evidence="6">
    <location>
        <begin position="24"/>
        <end position="55"/>
    </location>
</feature>
<protein>
    <recommendedName>
        <fullName evidence="10">Insulin-like domain-containing protein</fullName>
    </recommendedName>
</protein>